<dbReference type="NCBIfam" id="TIGR00273">
    <property type="entry name" value="LutB/LldF family L-lactate oxidation iron-sulfur protein"/>
    <property type="match status" value="1"/>
</dbReference>
<sequence>MSMKIGEDKFKERVGKGIDNTFMRGAVAGAQERMGTRRENATEELGNWEEWRSHGEEIRKHVLENLDFYLEQLSENVAARGGHVFFAQTAAEANEYIQGVAKSKNAKKVVKAKSMVTEEISLNSALQQAGCEVIETDLGEYILQVDDHDPPSHIVVPALHKNKEQIRDVFAEKLGYQKTSKPEELALHARQKLREEFMSADIGITGCNFAVAETGSFSLVTNEGNADLVTSLPKTQITVMGMERLVPTFEEMEVLVSLLTRSSVGQKLTSYITVLTGPREELETDGPEEFHLVIVDNGRSSILGGEFQSVLNCIRCAACINVCPVYRQVGGHSYGSIYSGPIGAVLSPLLGGYDEFKELPYATTLCGACTEVCPVKIPLHELLHKHRQVIVEKEGRAPFAEKMAMKAFGMGASSPALYKLGTKFVPSVMSPFTDGDKISKGPGPLKLWTDSRDFPAPNKERFRDWFKNRDKGGKES</sequence>
<dbReference type="InterPro" id="IPR017900">
    <property type="entry name" value="4Fe4S_Fe_S_CS"/>
</dbReference>
<dbReference type="OrthoDB" id="9782337at2"/>
<dbReference type="GO" id="GO:0046872">
    <property type="term" value="F:metal ion binding"/>
    <property type="evidence" value="ECO:0007669"/>
    <property type="project" value="UniProtKB-KW"/>
</dbReference>
<dbReference type="EMBL" id="QWVT01000029">
    <property type="protein sequence ID" value="RID83069.1"/>
    <property type="molecule type" value="Genomic_DNA"/>
</dbReference>
<evidence type="ECO:0000256" key="9">
    <source>
        <dbReference type="SAM" id="MobiDB-lite"/>
    </source>
</evidence>
<feature type="binding site" evidence="8">
    <location>
        <position position="313"/>
    </location>
    <ligand>
        <name>[4Fe-4S] cluster</name>
        <dbReference type="ChEBI" id="CHEBI:49883"/>
        <label>1</label>
    </ligand>
</feature>
<dbReference type="Pfam" id="PF11870">
    <property type="entry name" value="LutB_C"/>
    <property type="match status" value="1"/>
</dbReference>
<dbReference type="Gene3D" id="3.40.50.10420">
    <property type="entry name" value="NagB/RpiA/CoA transferase-like"/>
    <property type="match status" value="1"/>
</dbReference>
<protein>
    <recommendedName>
        <fullName evidence="8">Lactate utilization protein B</fullName>
    </recommendedName>
</protein>
<keyword evidence="3 8" id="KW-0479">Metal-binding</keyword>
<dbReference type="RefSeq" id="WP_119113915.1">
    <property type="nucleotide sequence ID" value="NZ_CBCSEO010000003.1"/>
</dbReference>
<dbReference type="InterPro" id="IPR003741">
    <property type="entry name" value="LUD_dom"/>
</dbReference>
<evidence type="ECO:0000256" key="4">
    <source>
        <dbReference type="ARBA" id="ARBA00022737"/>
    </source>
</evidence>
<dbReference type="SUPFAM" id="SSF100950">
    <property type="entry name" value="NagB/RpiA/CoA transferase-like"/>
    <property type="match status" value="1"/>
</dbReference>
<feature type="binding site" evidence="8">
    <location>
        <position position="373"/>
    </location>
    <ligand>
        <name>[4Fe-4S] cluster</name>
        <dbReference type="ChEBI" id="CHEBI:49883"/>
        <label>1</label>
    </ligand>
</feature>
<evidence type="ECO:0000256" key="3">
    <source>
        <dbReference type="ARBA" id="ARBA00022723"/>
    </source>
</evidence>
<keyword evidence="14" id="KW-1185">Reference proteome</keyword>
<evidence type="ECO:0000256" key="7">
    <source>
        <dbReference type="ARBA" id="ARBA00023014"/>
    </source>
</evidence>
<dbReference type="Pfam" id="PF02589">
    <property type="entry name" value="LUD_dom"/>
    <property type="match status" value="1"/>
</dbReference>
<evidence type="ECO:0000313" key="13">
    <source>
        <dbReference type="EMBL" id="RID83069.1"/>
    </source>
</evidence>
<keyword evidence="7 8" id="KW-0411">Iron-sulfur</keyword>
<evidence type="ECO:0000256" key="1">
    <source>
        <dbReference type="ARBA" id="ARBA00022448"/>
    </source>
</evidence>
<feature type="binding site" evidence="8">
    <location>
        <position position="366"/>
    </location>
    <ligand>
        <name>[4Fe-4S] cluster</name>
        <dbReference type="ChEBI" id="CHEBI:49883"/>
        <label>2</label>
    </ligand>
</feature>
<keyword evidence="4 8" id="KW-0677">Repeat</keyword>
<dbReference type="Pfam" id="PF13183">
    <property type="entry name" value="Fer4_8"/>
    <property type="match status" value="1"/>
</dbReference>
<evidence type="ECO:0000256" key="8">
    <source>
        <dbReference type="HAMAP-Rule" id="MF_02103"/>
    </source>
</evidence>
<evidence type="ECO:0000259" key="11">
    <source>
        <dbReference type="Pfam" id="PF11870"/>
    </source>
</evidence>
<comment type="caution">
    <text evidence="13">The sequence shown here is derived from an EMBL/GenBank/DDBJ whole genome shotgun (WGS) entry which is preliminary data.</text>
</comment>
<dbReference type="InterPro" id="IPR004452">
    <property type="entry name" value="LutB/LldF"/>
</dbReference>
<dbReference type="InterPro" id="IPR037171">
    <property type="entry name" value="NagB/RpiA_transferase-like"/>
</dbReference>
<dbReference type="Gene3D" id="1.10.1060.10">
    <property type="entry name" value="Alpha-helical ferredoxin"/>
    <property type="match status" value="1"/>
</dbReference>
<feature type="domain" description="LUD" evidence="10">
    <location>
        <begin position="70"/>
        <end position="295"/>
    </location>
</feature>
<evidence type="ECO:0000313" key="14">
    <source>
        <dbReference type="Proteomes" id="UP000265816"/>
    </source>
</evidence>
<comment type="function">
    <text evidence="8">Is involved in L-lactate degradation and allows cells to grow with lactate as the sole carbon source. Has probably a role as an electron transporter during oxidation of L-lactate.</text>
</comment>
<feature type="domain" description="Lactate utilization protein B C-terminal" evidence="11">
    <location>
        <begin position="384"/>
        <end position="470"/>
    </location>
</feature>
<feature type="domain" description="4Fe-4S ferredoxin-type" evidence="12">
    <location>
        <begin position="310"/>
        <end position="377"/>
    </location>
</feature>
<feature type="binding site" evidence="8">
    <location>
        <position position="316"/>
    </location>
    <ligand>
        <name>[4Fe-4S] cluster</name>
        <dbReference type="ChEBI" id="CHEBI:49883"/>
        <label>1</label>
    </ligand>
</feature>
<dbReference type="GO" id="GO:0006089">
    <property type="term" value="P:lactate metabolic process"/>
    <property type="evidence" value="ECO:0007669"/>
    <property type="project" value="UniProtKB-UniRule"/>
</dbReference>
<feature type="binding site" evidence="8">
    <location>
        <position position="319"/>
    </location>
    <ligand>
        <name>[4Fe-4S] cluster</name>
        <dbReference type="ChEBI" id="CHEBI:49883"/>
        <label>1</label>
    </ligand>
</feature>
<name>A0A398AZH8_9BACI</name>
<dbReference type="AlphaFoldDB" id="A0A398AZH8"/>
<keyword evidence="1 8" id="KW-0813">Transport</keyword>
<reference evidence="13 14" key="1">
    <citation type="submission" date="2018-08" db="EMBL/GenBank/DDBJ databases">
        <title>Bacillus jemisoniae sp. nov., Bacillus chryseoplanitiae sp. nov., Bacillus resnikiae sp. nov., and Bacillus frankliniae sp. nov., isolated from Viking spacecraft and associated surfaces.</title>
        <authorList>
            <person name="Seuylemezian A."/>
            <person name="Vaishampayan P."/>
        </authorList>
    </citation>
    <scope>NUCLEOTIDE SEQUENCE [LARGE SCALE GENOMIC DNA]</scope>
    <source>
        <strain evidence="13 14">JJ-247</strain>
    </source>
</reference>
<feature type="binding site" evidence="8">
    <location>
        <position position="323"/>
    </location>
    <ligand>
        <name>[4Fe-4S] cluster</name>
        <dbReference type="ChEBI" id="CHEBI:49883"/>
        <label>2</label>
    </ligand>
</feature>
<evidence type="ECO:0000256" key="6">
    <source>
        <dbReference type="ARBA" id="ARBA00023004"/>
    </source>
</evidence>
<accession>A0A398AZH8</accession>
<dbReference type="InterPro" id="IPR022825">
    <property type="entry name" value="LutB"/>
</dbReference>
<dbReference type="GO" id="GO:0051539">
    <property type="term" value="F:4 iron, 4 sulfur cluster binding"/>
    <property type="evidence" value="ECO:0007669"/>
    <property type="project" value="UniProtKB-KW"/>
</dbReference>
<dbReference type="PANTHER" id="PTHR47153">
    <property type="entry name" value="LACTATE UTILIZATION PROTEIN B"/>
    <property type="match status" value="1"/>
</dbReference>
<dbReference type="PROSITE" id="PS00198">
    <property type="entry name" value="4FE4S_FER_1"/>
    <property type="match status" value="1"/>
</dbReference>
<keyword evidence="2 8" id="KW-0004">4Fe-4S</keyword>
<evidence type="ECO:0000259" key="12">
    <source>
        <dbReference type="Pfam" id="PF13183"/>
    </source>
</evidence>
<dbReference type="InterPro" id="IPR017896">
    <property type="entry name" value="4Fe4S_Fe-S-bd"/>
</dbReference>
<dbReference type="HAMAP" id="MF_02103">
    <property type="entry name" value="LutB"/>
    <property type="match status" value="1"/>
</dbReference>
<feature type="binding site" evidence="8">
    <location>
        <position position="369"/>
    </location>
    <ligand>
        <name>[4Fe-4S] cluster</name>
        <dbReference type="ChEBI" id="CHEBI:49883"/>
        <label>2</label>
    </ligand>
</feature>
<gene>
    <name evidence="8" type="primary">lutB</name>
    <name evidence="13" type="ORF">D1970_16230</name>
</gene>
<feature type="region of interest" description="Disordered" evidence="9">
    <location>
        <begin position="435"/>
        <end position="476"/>
    </location>
</feature>
<feature type="compositionally biased region" description="Basic and acidic residues" evidence="9">
    <location>
        <begin position="449"/>
        <end position="476"/>
    </location>
</feature>
<keyword evidence="5 8" id="KW-0249">Electron transport</keyword>
<evidence type="ECO:0000256" key="2">
    <source>
        <dbReference type="ARBA" id="ARBA00022485"/>
    </source>
</evidence>
<dbReference type="PANTHER" id="PTHR47153:SF2">
    <property type="entry name" value="LACTATE UTILIZATION PROTEIN B"/>
    <property type="match status" value="1"/>
</dbReference>
<dbReference type="Proteomes" id="UP000265816">
    <property type="component" value="Unassembled WGS sequence"/>
</dbReference>
<dbReference type="InterPro" id="IPR024185">
    <property type="entry name" value="FTHF_cligase-like_sf"/>
</dbReference>
<keyword evidence="6 8" id="KW-0408">Iron</keyword>
<evidence type="ECO:0000256" key="5">
    <source>
        <dbReference type="ARBA" id="ARBA00022982"/>
    </source>
</evidence>
<dbReference type="InterPro" id="IPR009051">
    <property type="entry name" value="Helical_ferredxn"/>
</dbReference>
<dbReference type="InterPro" id="IPR024569">
    <property type="entry name" value="LutB_C"/>
</dbReference>
<proteinExistence type="inferred from homology"/>
<comment type="similarity">
    <text evidence="8">Belongs to the LutB/YkgF family.</text>
</comment>
<organism evidence="13 14">
    <name type="scientific">Mesobacillus zeae</name>
    <dbReference type="NCBI Taxonomy" id="1917180"/>
    <lineage>
        <taxon>Bacteria</taxon>
        <taxon>Bacillati</taxon>
        <taxon>Bacillota</taxon>
        <taxon>Bacilli</taxon>
        <taxon>Bacillales</taxon>
        <taxon>Bacillaceae</taxon>
        <taxon>Mesobacillus</taxon>
    </lineage>
</organism>
<dbReference type="SUPFAM" id="SSF46548">
    <property type="entry name" value="alpha-helical ferredoxin"/>
    <property type="match status" value="1"/>
</dbReference>
<evidence type="ECO:0000259" key="10">
    <source>
        <dbReference type="Pfam" id="PF02589"/>
    </source>
</evidence>